<dbReference type="AlphaFoldDB" id="A0A8C3FSK3"/>
<evidence type="ECO:0000256" key="4">
    <source>
        <dbReference type="SAM" id="MobiDB-lite"/>
    </source>
</evidence>
<comment type="subcellular location">
    <subcellularLocation>
        <location evidence="1">Lipid droplet</location>
    </subcellularLocation>
</comment>
<comment type="similarity">
    <text evidence="2">Belongs to the perilipin family.</text>
</comment>
<dbReference type="GO" id="GO:0005811">
    <property type="term" value="C:lipid droplet"/>
    <property type="evidence" value="ECO:0007669"/>
    <property type="project" value="UniProtKB-SubCell"/>
</dbReference>
<dbReference type="Proteomes" id="UP000694380">
    <property type="component" value="Unplaced"/>
</dbReference>
<accession>A0A8C3FSK3</accession>
<evidence type="ECO:0000313" key="6">
    <source>
        <dbReference type="Proteomes" id="UP000694380"/>
    </source>
</evidence>
<dbReference type="GO" id="GO:0019915">
    <property type="term" value="P:lipid storage"/>
    <property type="evidence" value="ECO:0007669"/>
    <property type="project" value="TreeGrafter"/>
</dbReference>
<keyword evidence="6" id="KW-1185">Reference proteome</keyword>
<evidence type="ECO:0000256" key="3">
    <source>
        <dbReference type="ARBA" id="ARBA00022677"/>
    </source>
</evidence>
<dbReference type="GO" id="GO:0010890">
    <property type="term" value="P:positive regulation of triglyceride storage"/>
    <property type="evidence" value="ECO:0007669"/>
    <property type="project" value="TreeGrafter"/>
</dbReference>
<name>A0A8C3FSK3_CHRPI</name>
<keyword evidence="3" id="KW-0551">Lipid droplet</keyword>
<dbReference type="GeneTree" id="ENSGT00950000185785"/>
<feature type="region of interest" description="Disordered" evidence="4">
    <location>
        <begin position="217"/>
        <end position="260"/>
    </location>
</feature>
<organism evidence="5 6">
    <name type="scientific">Chrysemys picta bellii</name>
    <name type="common">Western painted turtle</name>
    <name type="synonym">Emys bellii</name>
    <dbReference type="NCBI Taxonomy" id="8478"/>
    <lineage>
        <taxon>Eukaryota</taxon>
        <taxon>Metazoa</taxon>
        <taxon>Chordata</taxon>
        <taxon>Craniata</taxon>
        <taxon>Vertebrata</taxon>
        <taxon>Euteleostomi</taxon>
        <taxon>Archelosauria</taxon>
        <taxon>Testudinata</taxon>
        <taxon>Testudines</taxon>
        <taxon>Cryptodira</taxon>
        <taxon>Durocryptodira</taxon>
        <taxon>Testudinoidea</taxon>
        <taxon>Emydidae</taxon>
        <taxon>Chrysemys</taxon>
    </lineage>
</organism>
<evidence type="ECO:0000256" key="1">
    <source>
        <dbReference type="ARBA" id="ARBA00004502"/>
    </source>
</evidence>
<reference evidence="5" key="2">
    <citation type="submission" date="2025-09" db="UniProtKB">
        <authorList>
            <consortium name="Ensembl"/>
        </authorList>
    </citation>
    <scope>IDENTIFICATION</scope>
</reference>
<evidence type="ECO:0000313" key="5">
    <source>
        <dbReference type="Ensembl" id="ENSCPBP00000010293.1"/>
    </source>
</evidence>
<dbReference type="Ensembl" id="ENSCPBT00000012359.1">
    <property type="protein sequence ID" value="ENSCPBP00000010293.1"/>
    <property type="gene ID" value="ENSCPBG00000007924.1"/>
</dbReference>
<feature type="region of interest" description="Disordered" evidence="4">
    <location>
        <begin position="137"/>
        <end position="156"/>
    </location>
</feature>
<proteinExistence type="inferred from homology"/>
<gene>
    <name evidence="5" type="primary">LOC101935647</name>
</gene>
<feature type="compositionally biased region" description="Pro residues" evidence="4">
    <location>
        <begin position="224"/>
        <end position="233"/>
    </location>
</feature>
<dbReference type="GO" id="GO:0005829">
    <property type="term" value="C:cytosol"/>
    <property type="evidence" value="ECO:0007669"/>
    <property type="project" value="TreeGrafter"/>
</dbReference>
<dbReference type="OMA" id="YEDNCAV"/>
<dbReference type="InterPro" id="IPR004279">
    <property type="entry name" value="Perilipin"/>
</dbReference>
<reference evidence="5" key="1">
    <citation type="submission" date="2025-08" db="UniProtKB">
        <authorList>
            <consortium name="Ensembl"/>
        </authorList>
    </citation>
    <scope>IDENTIFICATION</scope>
</reference>
<dbReference type="PANTHER" id="PTHR14024:SF54">
    <property type="entry name" value="PERILIPIN-2-LIKE"/>
    <property type="match status" value="1"/>
</dbReference>
<sequence length="260" mass="28423">MAERSVSTAVGVAVMAATPVMQRLEVPIAAVNSYTLRGVDELEARFPILDQSADEVLGNLRDSLAASMEQLQASTAERVGRLTERATGVVEDVVGVAALGVNIVLNASVVSQALESGVNAALSRVEQIANHYLPATEEETRRQVPSLKGVKQSPESEQTYARRLQLVMATSARRANRRAWSYAEALWSWMLWALNQLLEFAVELRRRLYRALVALTETGDSDPSPQPGFPQDPIPVRLVQRRRSGLGDTSNKASSDKRSI</sequence>
<dbReference type="PANTHER" id="PTHR14024">
    <property type="entry name" value="PERILIPIN"/>
    <property type="match status" value="1"/>
</dbReference>
<evidence type="ECO:0000256" key="2">
    <source>
        <dbReference type="ARBA" id="ARBA00006311"/>
    </source>
</evidence>
<dbReference type="Pfam" id="PF03036">
    <property type="entry name" value="Perilipin"/>
    <property type="match status" value="1"/>
</dbReference>
<protein>
    <submittedName>
        <fullName evidence="5">Uncharacterized protein</fullName>
    </submittedName>
</protein>